<dbReference type="GO" id="GO:0005886">
    <property type="term" value="C:plasma membrane"/>
    <property type="evidence" value="ECO:0007669"/>
    <property type="project" value="TreeGrafter"/>
</dbReference>
<dbReference type="RefSeq" id="WP_091639106.1">
    <property type="nucleotide sequence ID" value="NZ_FOEG01000001.1"/>
</dbReference>
<keyword evidence="1" id="KW-0472">Membrane</keyword>
<evidence type="ECO:0000313" key="3">
    <source>
        <dbReference type="Proteomes" id="UP000199657"/>
    </source>
</evidence>
<name>A0A1H8PUT3_9GAMM</name>
<dbReference type="PIRSF" id="PIRSF005610">
    <property type="entry name" value="SirB"/>
    <property type="match status" value="1"/>
</dbReference>
<feature type="transmembrane region" description="Helical" evidence="1">
    <location>
        <begin position="73"/>
        <end position="92"/>
    </location>
</feature>
<dbReference type="InterPro" id="IPR007360">
    <property type="entry name" value="SirB"/>
</dbReference>
<feature type="transmembrane region" description="Helical" evidence="1">
    <location>
        <begin position="12"/>
        <end position="32"/>
    </location>
</feature>
<dbReference type="OrthoDB" id="5588650at2"/>
<organism evidence="2 3">
    <name type="scientific">Aquisalimonas asiatica</name>
    <dbReference type="NCBI Taxonomy" id="406100"/>
    <lineage>
        <taxon>Bacteria</taxon>
        <taxon>Pseudomonadati</taxon>
        <taxon>Pseudomonadota</taxon>
        <taxon>Gammaproteobacteria</taxon>
        <taxon>Chromatiales</taxon>
        <taxon>Ectothiorhodospiraceae</taxon>
        <taxon>Aquisalimonas</taxon>
    </lineage>
</organism>
<keyword evidence="1" id="KW-0812">Transmembrane</keyword>
<keyword evidence="1" id="KW-1133">Transmembrane helix</keyword>
<dbReference type="Pfam" id="PF04247">
    <property type="entry name" value="SirB"/>
    <property type="match status" value="1"/>
</dbReference>
<sequence>MAEQYLLIKHIHQLSAVISIALFLLRGIWMLADSRMLQRKWVRIVPHVVDTVLLISALLLVWIIAQYPFVHDWVTAKVVGLVIYIALGMVALKRGRTKQTRLTAWIAAIVVFAYIMLVAVTKDVLPLIG</sequence>
<gene>
    <name evidence="2" type="ORF">SAMN04488052_101174</name>
</gene>
<protein>
    <submittedName>
        <fullName evidence="2">Uncharacterized membrane protein SirB2</fullName>
    </submittedName>
</protein>
<feature type="transmembrane region" description="Helical" evidence="1">
    <location>
        <begin position="104"/>
        <end position="121"/>
    </location>
</feature>
<dbReference type="Proteomes" id="UP000199657">
    <property type="component" value="Unassembled WGS sequence"/>
</dbReference>
<reference evidence="2 3" key="1">
    <citation type="submission" date="2016-10" db="EMBL/GenBank/DDBJ databases">
        <authorList>
            <person name="de Groot N.N."/>
        </authorList>
    </citation>
    <scope>NUCLEOTIDE SEQUENCE [LARGE SCALE GENOMIC DNA]</scope>
    <source>
        <strain evidence="2 3">CGMCC 1.6291</strain>
    </source>
</reference>
<keyword evidence="3" id="KW-1185">Reference proteome</keyword>
<feature type="transmembrane region" description="Helical" evidence="1">
    <location>
        <begin position="44"/>
        <end position="67"/>
    </location>
</feature>
<accession>A0A1H8PUT3</accession>
<dbReference type="PANTHER" id="PTHR39594">
    <property type="entry name" value="PROTEIN YCHQ"/>
    <property type="match status" value="1"/>
</dbReference>
<proteinExistence type="predicted"/>
<evidence type="ECO:0000256" key="1">
    <source>
        <dbReference type="SAM" id="Phobius"/>
    </source>
</evidence>
<dbReference type="EMBL" id="FOEG01000001">
    <property type="protein sequence ID" value="SEO45762.1"/>
    <property type="molecule type" value="Genomic_DNA"/>
</dbReference>
<evidence type="ECO:0000313" key="2">
    <source>
        <dbReference type="EMBL" id="SEO45762.1"/>
    </source>
</evidence>
<dbReference type="AlphaFoldDB" id="A0A1H8PUT3"/>
<dbReference type="STRING" id="406100.SAMN04488052_101174"/>
<dbReference type="PANTHER" id="PTHR39594:SF1">
    <property type="entry name" value="PROTEIN YCHQ"/>
    <property type="match status" value="1"/>
</dbReference>